<protein>
    <recommendedName>
        <fullName evidence="4">Protein quiver</fullName>
    </recommendedName>
</protein>
<keyword evidence="1" id="KW-0472">Membrane</keyword>
<dbReference type="PANTHER" id="PTHR38332">
    <property type="entry name" value="PROTEIN CBG11604"/>
    <property type="match status" value="1"/>
</dbReference>
<organism evidence="2 3">
    <name type="scientific">Candidula unifasciata</name>
    <dbReference type="NCBI Taxonomy" id="100452"/>
    <lineage>
        <taxon>Eukaryota</taxon>
        <taxon>Metazoa</taxon>
        <taxon>Spiralia</taxon>
        <taxon>Lophotrochozoa</taxon>
        <taxon>Mollusca</taxon>
        <taxon>Gastropoda</taxon>
        <taxon>Heterobranchia</taxon>
        <taxon>Euthyneura</taxon>
        <taxon>Panpulmonata</taxon>
        <taxon>Eupulmonata</taxon>
        <taxon>Stylommatophora</taxon>
        <taxon>Helicina</taxon>
        <taxon>Helicoidea</taxon>
        <taxon>Geomitridae</taxon>
        <taxon>Candidula</taxon>
    </lineage>
</organism>
<keyword evidence="3" id="KW-1185">Reference proteome</keyword>
<keyword evidence="1" id="KW-0812">Transmembrane</keyword>
<keyword evidence="1" id="KW-1133">Transmembrane helix</keyword>
<evidence type="ECO:0000313" key="2">
    <source>
        <dbReference type="EMBL" id="CAG5128473.1"/>
    </source>
</evidence>
<name>A0A8S3ZGC0_9EUPU</name>
<proteinExistence type="predicted"/>
<gene>
    <name evidence="2" type="ORF">CUNI_LOCUS14031</name>
</gene>
<feature type="transmembrane region" description="Helical" evidence="1">
    <location>
        <begin position="147"/>
        <end position="168"/>
    </location>
</feature>
<comment type="caution">
    <text evidence="2">The sequence shown here is derived from an EMBL/GenBank/DDBJ whole genome shotgun (WGS) entry which is preliminary data.</text>
</comment>
<sequence>MGTCLGQYFSRLKISNSLTDPKVMSEAIGCFKCTSVNHQNPECEDTFNNTGKFYEEDCWAYRKGRTGAFPGTQCMKMIAIDESINYTVVVRNCVVDDGGTNSETEIGRQSHCGWMKVIKYNGRRMKGCILSCDTDACNDSNRTSKCLILIIISVIYASTFQSHFFRLFTPVILK</sequence>
<reference evidence="2" key="1">
    <citation type="submission" date="2021-04" db="EMBL/GenBank/DDBJ databases">
        <authorList>
            <consortium name="Molecular Ecology Group"/>
        </authorList>
    </citation>
    <scope>NUCLEOTIDE SEQUENCE</scope>
</reference>
<accession>A0A8S3ZGC0</accession>
<evidence type="ECO:0008006" key="4">
    <source>
        <dbReference type="Google" id="ProtNLM"/>
    </source>
</evidence>
<dbReference type="OrthoDB" id="75169at2759"/>
<dbReference type="AlphaFoldDB" id="A0A8S3ZGC0"/>
<dbReference type="Proteomes" id="UP000678393">
    <property type="component" value="Unassembled WGS sequence"/>
</dbReference>
<evidence type="ECO:0000256" key="1">
    <source>
        <dbReference type="SAM" id="Phobius"/>
    </source>
</evidence>
<dbReference type="EMBL" id="CAJHNH020003079">
    <property type="protein sequence ID" value="CAG5128473.1"/>
    <property type="molecule type" value="Genomic_DNA"/>
</dbReference>
<evidence type="ECO:0000313" key="3">
    <source>
        <dbReference type="Proteomes" id="UP000678393"/>
    </source>
</evidence>
<dbReference type="PANTHER" id="PTHR38332:SF1">
    <property type="entry name" value="RE49668P"/>
    <property type="match status" value="1"/>
</dbReference>